<evidence type="ECO:0000313" key="2">
    <source>
        <dbReference type="Proteomes" id="UP000594205"/>
    </source>
</evidence>
<dbReference type="AlphaFoldDB" id="A0A7M2SYX1"/>
<dbReference type="KEGG" id="sfeu:IM697_22080"/>
<dbReference type="RefSeq" id="WP_194049417.1">
    <property type="nucleotide sequence ID" value="NZ_CP063373.1"/>
</dbReference>
<keyword evidence="2" id="KW-1185">Reference proteome</keyword>
<proteinExistence type="predicted"/>
<reference evidence="1 2" key="1">
    <citation type="submission" date="2020-10" db="EMBL/GenBank/DDBJ databases">
        <title>Streptomyces ferrugineus complate genome analysis.</title>
        <authorList>
            <person name="Anwar N."/>
        </authorList>
    </citation>
    <scope>NUCLEOTIDE SEQUENCE [LARGE SCALE GENOMIC DNA]</scope>
    <source>
        <strain evidence="1 2">CCTCC AA2014009</strain>
    </source>
</reference>
<gene>
    <name evidence="1" type="ORF">IM697_22080</name>
</gene>
<evidence type="ECO:0000313" key="1">
    <source>
        <dbReference type="EMBL" id="QOV40835.1"/>
    </source>
</evidence>
<dbReference type="EMBL" id="CP063373">
    <property type="protein sequence ID" value="QOV40835.1"/>
    <property type="molecule type" value="Genomic_DNA"/>
</dbReference>
<organism evidence="1 2">
    <name type="scientific">Streptomyces ferrugineus</name>
    <dbReference type="NCBI Taxonomy" id="1413221"/>
    <lineage>
        <taxon>Bacteria</taxon>
        <taxon>Bacillati</taxon>
        <taxon>Actinomycetota</taxon>
        <taxon>Actinomycetes</taxon>
        <taxon>Kitasatosporales</taxon>
        <taxon>Streptomycetaceae</taxon>
        <taxon>Streptomyces</taxon>
    </lineage>
</organism>
<name>A0A7M2SYX1_9ACTN</name>
<protein>
    <submittedName>
        <fullName evidence="1">Uncharacterized protein</fullName>
    </submittedName>
</protein>
<dbReference type="Proteomes" id="UP000594205">
    <property type="component" value="Chromosome"/>
</dbReference>
<sequence>MRSWPSQVLGIAALCQLAAKGNSAQLGRLKLSQVPPNRMAVLARYALGSKAPLR</sequence>
<accession>A0A7M2SYX1</accession>